<reference evidence="4" key="3">
    <citation type="submission" date="2018-03" db="EMBL/GenBank/DDBJ databases">
        <authorList>
            <person name="Batty M. E."/>
            <person name="Batty M E."/>
        </authorList>
    </citation>
    <scope>NUCLEOTIDE SEQUENCE [LARGE SCALE GENOMIC DNA]</scope>
    <source>
        <strain evidence="4">Gilliam</strain>
    </source>
</reference>
<dbReference type="EMBL" id="LANO01000024">
    <property type="protein sequence ID" value="KJV52410.1"/>
    <property type="molecule type" value="Genomic_DNA"/>
</dbReference>
<evidence type="ECO:0000313" key="4">
    <source>
        <dbReference type="Proteomes" id="UP000244959"/>
    </source>
</evidence>
<name>A0A0F3M9I5_ORITS</name>
<sequence length="42" mass="4683">MENILNAEADTPDKGCYSDKDEKLKISYLLLPKVWASEGVVV</sequence>
<keyword evidence="4" id="KW-1185">Reference proteome</keyword>
<accession>A0A0F3M9I5</accession>
<evidence type="ECO:0000313" key="3">
    <source>
        <dbReference type="Proteomes" id="UP000033769"/>
    </source>
</evidence>
<proteinExistence type="predicted"/>
<dbReference type="PATRIC" id="fig|1359184.3.peg.1083"/>
<gene>
    <name evidence="2" type="ORF">GILLIAM_01447</name>
    <name evidence="1" type="ORF">OTSGILL_1551</name>
</gene>
<protein>
    <submittedName>
        <fullName evidence="1">Uncharacterized protein</fullName>
    </submittedName>
</protein>
<evidence type="ECO:0000313" key="2">
    <source>
        <dbReference type="EMBL" id="SPR07364.1"/>
    </source>
</evidence>
<dbReference type="AlphaFoldDB" id="A0A0F3M9I5"/>
<organism evidence="1 3">
    <name type="scientific">Orientia tsutsugamushi str. Gilliam</name>
    <dbReference type="NCBI Taxonomy" id="1359184"/>
    <lineage>
        <taxon>Bacteria</taxon>
        <taxon>Pseudomonadati</taxon>
        <taxon>Pseudomonadota</taxon>
        <taxon>Alphaproteobacteria</taxon>
        <taxon>Rickettsiales</taxon>
        <taxon>Rickettsiaceae</taxon>
        <taxon>Rickettsieae</taxon>
        <taxon>Orientia</taxon>
    </lineage>
</organism>
<evidence type="ECO:0000313" key="1">
    <source>
        <dbReference type="EMBL" id="KJV52410.1"/>
    </source>
</evidence>
<dbReference type="Proteomes" id="UP000244959">
    <property type="component" value="Chromosome I"/>
</dbReference>
<reference evidence="2" key="2">
    <citation type="submission" date="2018-03" db="EMBL/GenBank/DDBJ databases">
        <authorList>
            <person name="Keele B.F."/>
        </authorList>
    </citation>
    <scope>NUCLEOTIDE SEQUENCE [LARGE SCALE GENOMIC DNA]</scope>
    <source>
        <strain evidence="2">Gilliam</strain>
    </source>
</reference>
<dbReference type="Proteomes" id="UP000033769">
    <property type="component" value="Unassembled WGS sequence"/>
</dbReference>
<reference evidence="1 3" key="1">
    <citation type="submission" date="2015-02" db="EMBL/GenBank/DDBJ databases">
        <title>Genome Sequencing of Rickettsiales.</title>
        <authorList>
            <person name="Daugherty S.C."/>
            <person name="Su Q."/>
            <person name="Abolude K."/>
            <person name="Beier-Sexton M."/>
            <person name="Carlyon J.A."/>
            <person name="Carter R."/>
            <person name="Day N.P."/>
            <person name="Dumler S.J."/>
            <person name="Dyachenko V."/>
            <person name="Godinez A."/>
            <person name="Kurtti T.J."/>
            <person name="Lichay M."/>
            <person name="Mullins K.E."/>
            <person name="Ott S."/>
            <person name="Pappas-Brown V."/>
            <person name="Paris D.H."/>
            <person name="Patel P."/>
            <person name="Richards A.L."/>
            <person name="Sadzewicz L."/>
            <person name="Sears K."/>
            <person name="Seidman D."/>
            <person name="Sengamalay N."/>
            <person name="Stenos J."/>
            <person name="Tallon L.J."/>
            <person name="Vincent G."/>
            <person name="Fraser C.M."/>
            <person name="Munderloh U."/>
            <person name="Dunning-Hotopp J.C."/>
        </authorList>
    </citation>
    <scope>NUCLEOTIDE SEQUENCE [LARGE SCALE GENOMIC DNA]</scope>
    <source>
        <strain evidence="1 3">Gilliam</strain>
    </source>
</reference>
<dbReference type="EMBL" id="LS398551">
    <property type="protein sequence ID" value="SPR07364.1"/>
    <property type="molecule type" value="Genomic_DNA"/>
</dbReference>